<dbReference type="HOGENOM" id="CLU_116661_0_0_6"/>
<evidence type="ECO:0000313" key="2">
    <source>
        <dbReference type="Proteomes" id="UP000001317"/>
    </source>
</evidence>
<protein>
    <submittedName>
        <fullName evidence="1">Beta-hydroxyacyl-(Acyl-carrier-protein) dehydratase FabA/FabZ</fullName>
    </submittedName>
</protein>
<dbReference type="Gene3D" id="3.10.129.10">
    <property type="entry name" value="Hotdog Thioesterase"/>
    <property type="match status" value="1"/>
</dbReference>
<name>B0TPS2_SHEHH</name>
<dbReference type="SUPFAM" id="SSF54637">
    <property type="entry name" value="Thioesterase/thiol ester dehydrase-isomerase"/>
    <property type="match status" value="1"/>
</dbReference>
<dbReference type="InterPro" id="IPR029069">
    <property type="entry name" value="HotDog_dom_sf"/>
</dbReference>
<dbReference type="Pfam" id="PF22817">
    <property type="entry name" value="ApeP-like"/>
    <property type="match status" value="1"/>
</dbReference>
<organism evidence="1 2">
    <name type="scientific">Shewanella halifaxensis (strain HAW-EB4)</name>
    <dbReference type="NCBI Taxonomy" id="458817"/>
    <lineage>
        <taxon>Bacteria</taxon>
        <taxon>Pseudomonadati</taxon>
        <taxon>Pseudomonadota</taxon>
        <taxon>Gammaproteobacteria</taxon>
        <taxon>Alteromonadales</taxon>
        <taxon>Shewanellaceae</taxon>
        <taxon>Shewanella</taxon>
    </lineage>
</organism>
<dbReference type="PIRSF" id="PIRSF020565">
    <property type="entry name" value="3Ho_Ac_ACP_DH_prd"/>
    <property type="match status" value="1"/>
</dbReference>
<dbReference type="AlphaFoldDB" id="B0TPS2"/>
<dbReference type="KEGG" id="shl:Shal_0368"/>
<keyword evidence="2" id="KW-1185">Reference proteome</keyword>
<proteinExistence type="predicted"/>
<dbReference type="Proteomes" id="UP000001317">
    <property type="component" value="Chromosome"/>
</dbReference>
<accession>B0TPS2</accession>
<dbReference type="InterPro" id="IPR016776">
    <property type="entry name" value="ApeP-like_dehydratase"/>
</dbReference>
<dbReference type="STRING" id="458817.Shal_0368"/>
<reference evidence="1" key="1">
    <citation type="submission" date="2008-01" db="EMBL/GenBank/DDBJ databases">
        <title>Complete sequence of Shewanella halifaxensis HAW-EB4.</title>
        <authorList>
            <consortium name="US DOE Joint Genome Institute"/>
            <person name="Copeland A."/>
            <person name="Lucas S."/>
            <person name="Lapidus A."/>
            <person name="Glavina del Rio T."/>
            <person name="Dalin E."/>
            <person name="Tice H."/>
            <person name="Bruce D."/>
            <person name="Goodwin L."/>
            <person name="Pitluck S."/>
            <person name="Sims D."/>
            <person name="Brettin T."/>
            <person name="Detter J.C."/>
            <person name="Han C."/>
            <person name="Kuske C.R."/>
            <person name="Schmutz J."/>
            <person name="Larimer F."/>
            <person name="Land M."/>
            <person name="Hauser L."/>
            <person name="Kyrpides N."/>
            <person name="Kim E."/>
            <person name="Zhao J.-S."/>
            <person name="Richardson P."/>
        </authorList>
    </citation>
    <scope>NUCLEOTIDE SEQUENCE [LARGE SCALE GENOMIC DNA]</scope>
    <source>
        <strain evidence="1">HAW-EB4</strain>
    </source>
</reference>
<gene>
    <name evidence="1" type="ordered locus">Shal_0368</name>
</gene>
<dbReference type="eggNOG" id="COG4706">
    <property type="taxonomic scope" value="Bacteria"/>
</dbReference>
<dbReference type="CDD" id="cd01289">
    <property type="entry name" value="FabA_like"/>
    <property type="match status" value="1"/>
</dbReference>
<sequence length="181" mass="20418">MTQQRQTKMLDVTPCDANKCDVTKFDVTRLAEQEVEKFIPHRQPMILISQLLHYSHDSLLTQTDISASSAYFDANLNGVPNYVGIEYMAQSIAALAGVEAHLRDDIIRVGFLLGSRKLKMHIPQFELGQSYQTRVTRLYQEESGLAVFDCQILHNQEVVAEANVNVFQPQDALAYIAESTQ</sequence>
<dbReference type="EMBL" id="CP000931">
    <property type="protein sequence ID" value="ABZ74943.1"/>
    <property type="molecule type" value="Genomic_DNA"/>
</dbReference>
<evidence type="ECO:0000313" key="1">
    <source>
        <dbReference type="EMBL" id="ABZ74943.1"/>
    </source>
</evidence>